<keyword evidence="2" id="KW-0813">Transport</keyword>
<feature type="domain" description="ABC transporter" evidence="10">
    <location>
        <begin position="39"/>
        <end position="274"/>
    </location>
</feature>
<evidence type="ECO:0000256" key="1">
    <source>
        <dbReference type="ARBA" id="ARBA00004651"/>
    </source>
</evidence>
<comment type="similarity">
    <text evidence="9">Belongs to the ABC transporter superfamily. ABCB family. Heavy Metal importer (TC 3.A.1.210) subfamily.</text>
</comment>
<keyword evidence="5" id="KW-0547">Nucleotide-binding</keyword>
<dbReference type="GO" id="GO:0005524">
    <property type="term" value="F:ATP binding"/>
    <property type="evidence" value="ECO:0007669"/>
    <property type="project" value="UniProtKB-KW"/>
</dbReference>
<keyword evidence="4" id="KW-0812">Transmembrane</keyword>
<dbReference type="InterPro" id="IPR003439">
    <property type="entry name" value="ABC_transporter-like_ATP-bd"/>
</dbReference>
<dbReference type="GO" id="GO:0005886">
    <property type="term" value="C:plasma membrane"/>
    <property type="evidence" value="ECO:0007669"/>
    <property type="project" value="UniProtKB-SubCell"/>
</dbReference>
<keyword evidence="8" id="KW-0472">Membrane</keyword>
<dbReference type="GO" id="GO:0005774">
    <property type="term" value="C:vacuolar membrane"/>
    <property type="evidence" value="ECO:0007669"/>
    <property type="project" value="TreeGrafter"/>
</dbReference>
<evidence type="ECO:0000259" key="10">
    <source>
        <dbReference type="PROSITE" id="PS50893"/>
    </source>
</evidence>
<dbReference type="GO" id="GO:0020037">
    <property type="term" value="F:heme binding"/>
    <property type="evidence" value="ECO:0007669"/>
    <property type="project" value="TreeGrafter"/>
</dbReference>
<gene>
    <name evidence="11" type="primary">Abcb6-003</name>
</gene>
<sequence length="295" mass="33208">MEIQMKFIDLENILDLFNEKIDLRDKKDAVKLNSGTTSIHFNDVCFSYLHLKPILNHVNFTINAGQRVALVGAPGSGKTTIIRLLLRFFDPNSGTIELNGSNIKDVQQNSLRDIIGLVPQDCDLFSGDVMTNITYGMSTTDDKVTDAAKLVDIHDRILDMPDQYSTYVGERGQMLTREERQRLVIARTITKDANILIFDEPTSNLDNIAAAKILRSIKETYSDKKHTVLIATHNLSMAVDCDRILVLHQGEIVESGKHIDLIRLNGVYTRMWQQQPDHDEENICMPGLSGHSINS</sequence>
<protein>
    <submittedName>
        <fullName evidence="11">ATP-binding cassette sub-family B member 6, mitochondrial</fullName>
    </submittedName>
</protein>
<dbReference type="GO" id="GO:0015439">
    <property type="term" value="F:ABC-type heme transporter activity"/>
    <property type="evidence" value="ECO:0007669"/>
    <property type="project" value="TreeGrafter"/>
</dbReference>
<dbReference type="FunFam" id="3.40.50.300:FF:000221">
    <property type="entry name" value="Multidrug ABC transporter ATP-binding protein"/>
    <property type="match status" value="1"/>
</dbReference>
<keyword evidence="3" id="KW-1003">Cell membrane</keyword>
<dbReference type="AlphaFoldDB" id="A0A6F9D640"/>
<comment type="subcellular location">
    <subcellularLocation>
        <location evidence="1">Cell membrane</location>
        <topology evidence="1">Multi-pass membrane protein</topology>
    </subcellularLocation>
</comment>
<dbReference type="EMBL" id="LR782587">
    <property type="protein sequence ID" value="CAB3219620.1"/>
    <property type="molecule type" value="mRNA"/>
</dbReference>
<evidence type="ECO:0000313" key="11">
    <source>
        <dbReference type="EMBL" id="CAB3219620.1"/>
    </source>
</evidence>
<evidence type="ECO:0000256" key="2">
    <source>
        <dbReference type="ARBA" id="ARBA00022448"/>
    </source>
</evidence>
<dbReference type="InterPro" id="IPR039421">
    <property type="entry name" value="Type_1_exporter"/>
</dbReference>
<dbReference type="PROSITE" id="PS50893">
    <property type="entry name" value="ABC_TRANSPORTER_2"/>
    <property type="match status" value="1"/>
</dbReference>
<reference evidence="11" key="1">
    <citation type="submission" date="2020-04" db="EMBL/GenBank/DDBJ databases">
        <authorList>
            <person name="Neveu A P."/>
        </authorList>
    </citation>
    <scope>NUCLEOTIDE SEQUENCE</scope>
    <source>
        <tissue evidence="11">Whole embryo</tissue>
    </source>
</reference>
<evidence type="ECO:0000256" key="4">
    <source>
        <dbReference type="ARBA" id="ARBA00022692"/>
    </source>
</evidence>
<dbReference type="SUPFAM" id="SSF52540">
    <property type="entry name" value="P-loop containing nucleoside triphosphate hydrolases"/>
    <property type="match status" value="1"/>
</dbReference>
<accession>A0A6F9D640</accession>
<dbReference type="PANTHER" id="PTHR24221">
    <property type="entry name" value="ATP-BINDING CASSETTE SUB-FAMILY B"/>
    <property type="match status" value="1"/>
</dbReference>
<name>A0A6F9D640_9ASCI</name>
<evidence type="ECO:0000256" key="8">
    <source>
        <dbReference type="ARBA" id="ARBA00023136"/>
    </source>
</evidence>
<keyword evidence="6 11" id="KW-0067">ATP-binding</keyword>
<evidence type="ECO:0000256" key="6">
    <source>
        <dbReference type="ARBA" id="ARBA00022840"/>
    </source>
</evidence>
<evidence type="ECO:0000256" key="5">
    <source>
        <dbReference type="ARBA" id="ARBA00022741"/>
    </source>
</evidence>
<keyword evidence="7" id="KW-1133">Transmembrane helix</keyword>
<evidence type="ECO:0000256" key="7">
    <source>
        <dbReference type="ARBA" id="ARBA00022989"/>
    </source>
</evidence>
<organism evidence="11">
    <name type="scientific">Phallusia mammillata</name>
    <dbReference type="NCBI Taxonomy" id="59560"/>
    <lineage>
        <taxon>Eukaryota</taxon>
        <taxon>Metazoa</taxon>
        <taxon>Chordata</taxon>
        <taxon>Tunicata</taxon>
        <taxon>Ascidiacea</taxon>
        <taxon>Phlebobranchia</taxon>
        <taxon>Ascidiidae</taxon>
        <taxon>Phallusia</taxon>
    </lineage>
</organism>
<dbReference type="SMART" id="SM00382">
    <property type="entry name" value="AAA"/>
    <property type="match status" value="1"/>
</dbReference>
<dbReference type="Pfam" id="PF00005">
    <property type="entry name" value="ABC_tran"/>
    <property type="match status" value="1"/>
</dbReference>
<dbReference type="PANTHER" id="PTHR24221:SF654">
    <property type="entry name" value="ATP-BINDING CASSETTE SUB-FAMILY B MEMBER 6"/>
    <property type="match status" value="1"/>
</dbReference>
<dbReference type="Gene3D" id="3.40.50.300">
    <property type="entry name" value="P-loop containing nucleotide triphosphate hydrolases"/>
    <property type="match status" value="1"/>
</dbReference>
<dbReference type="GO" id="GO:0016887">
    <property type="term" value="F:ATP hydrolysis activity"/>
    <property type="evidence" value="ECO:0007669"/>
    <property type="project" value="InterPro"/>
</dbReference>
<dbReference type="InterPro" id="IPR003593">
    <property type="entry name" value="AAA+_ATPase"/>
</dbReference>
<dbReference type="InterPro" id="IPR027417">
    <property type="entry name" value="P-loop_NTPase"/>
</dbReference>
<evidence type="ECO:0000256" key="3">
    <source>
        <dbReference type="ARBA" id="ARBA00022475"/>
    </source>
</evidence>
<evidence type="ECO:0000256" key="9">
    <source>
        <dbReference type="ARBA" id="ARBA00024363"/>
    </source>
</evidence>
<proteinExistence type="evidence at transcript level"/>